<gene>
    <name evidence="4" type="ORF">ACFPTR_11480</name>
</gene>
<organism evidence="4 5">
    <name type="scientific">Aliibacillus thermotolerans</name>
    <dbReference type="NCBI Taxonomy" id="1834418"/>
    <lineage>
        <taxon>Bacteria</taxon>
        <taxon>Bacillati</taxon>
        <taxon>Bacillota</taxon>
        <taxon>Bacilli</taxon>
        <taxon>Bacillales</taxon>
        <taxon>Bacillaceae</taxon>
        <taxon>Aliibacillus</taxon>
    </lineage>
</organism>
<name>A0ABW0U7N6_9BACI</name>
<sequence>MIYLDNSATTKPWPEVLEAYQKATQTYFGNPSSLHRLGTEADTLFQKARQAVAKLLGAHTEEIIFTSGGTEGNNLAIKGIAFAYQTRGKHLITSTVEHPSVLEAFRYLETLGFEVTYVPVDQEGRVNPRHVEEAVREDTTLVSIVHVNNEMGTIQPIEEISRRLKKYPKLFFHTDHVQGVTHVPFSFRDIGVDLCTISGHKFHGLKGTGVLVKRKGIRLSPLFHGGGQEFGVRSGTENVPGMVALAKALRITRERQRETKEKILTGKKRLLEALQTLEGAVINTPVKDSAPHIVNVSFPTLKPEVIIQALTKKGIHVSTKSACSSKENQPSAVIEACGLGKERAESAIRISFSVDTTEAEVEELITQLRMIIPEMRKVMGVAK</sequence>
<keyword evidence="5" id="KW-1185">Reference proteome</keyword>
<protein>
    <submittedName>
        <fullName evidence="4">Cysteine desulfurase family protein</fullName>
    </submittedName>
</protein>
<dbReference type="Gene3D" id="3.90.1150.10">
    <property type="entry name" value="Aspartate Aminotransferase, domain 1"/>
    <property type="match status" value="1"/>
</dbReference>
<dbReference type="Proteomes" id="UP001596143">
    <property type="component" value="Unassembled WGS sequence"/>
</dbReference>
<dbReference type="Pfam" id="PF00266">
    <property type="entry name" value="Aminotran_5"/>
    <property type="match status" value="1"/>
</dbReference>
<dbReference type="Gene3D" id="3.40.640.10">
    <property type="entry name" value="Type I PLP-dependent aspartate aminotransferase-like (Major domain)"/>
    <property type="match status" value="1"/>
</dbReference>
<evidence type="ECO:0000259" key="3">
    <source>
        <dbReference type="Pfam" id="PF00266"/>
    </source>
</evidence>
<dbReference type="EMBL" id="JBHSPF010000059">
    <property type="protein sequence ID" value="MFC5629473.1"/>
    <property type="molecule type" value="Genomic_DNA"/>
</dbReference>
<dbReference type="InterPro" id="IPR015424">
    <property type="entry name" value="PyrdxlP-dep_Trfase"/>
</dbReference>
<evidence type="ECO:0000313" key="5">
    <source>
        <dbReference type="Proteomes" id="UP001596143"/>
    </source>
</evidence>
<dbReference type="InterPro" id="IPR016454">
    <property type="entry name" value="Cysteine_dSase"/>
</dbReference>
<keyword evidence="2" id="KW-0663">Pyridoxal phosphate</keyword>
<proteinExistence type="predicted"/>
<feature type="domain" description="Aminotransferase class V" evidence="3">
    <location>
        <begin position="2"/>
        <end position="364"/>
    </location>
</feature>
<dbReference type="PANTHER" id="PTHR11601">
    <property type="entry name" value="CYSTEINE DESULFURYLASE FAMILY MEMBER"/>
    <property type="match status" value="1"/>
</dbReference>
<dbReference type="InterPro" id="IPR015421">
    <property type="entry name" value="PyrdxlP-dep_Trfase_major"/>
</dbReference>
<dbReference type="NCBIfam" id="NF002806">
    <property type="entry name" value="PRK02948.1"/>
    <property type="match status" value="1"/>
</dbReference>
<evidence type="ECO:0000256" key="2">
    <source>
        <dbReference type="ARBA" id="ARBA00022898"/>
    </source>
</evidence>
<evidence type="ECO:0000313" key="4">
    <source>
        <dbReference type="EMBL" id="MFC5629473.1"/>
    </source>
</evidence>
<evidence type="ECO:0000256" key="1">
    <source>
        <dbReference type="ARBA" id="ARBA00001933"/>
    </source>
</evidence>
<dbReference type="InterPro" id="IPR015422">
    <property type="entry name" value="PyrdxlP-dep_Trfase_small"/>
</dbReference>
<dbReference type="PANTHER" id="PTHR11601:SF50">
    <property type="entry name" value="CYSTEINE DESULFURASE ISCS 2-RELATED"/>
    <property type="match status" value="1"/>
</dbReference>
<dbReference type="InterPro" id="IPR000192">
    <property type="entry name" value="Aminotrans_V_dom"/>
</dbReference>
<accession>A0ABW0U7N6</accession>
<comment type="caution">
    <text evidence="4">The sequence shown here is derived from an EMBL/GenBank/DDBJ whole genome shotgun (WGS) entry which is preliminary data.</text>
</comment>
<dbReference type="PIRSF" id="PIRSF005572">
    <property type="entry name" value="NifS"/>
    <property type="match status" value="1"/>
</dbReference>
<comment type="cofactor">
    <cofactor evidence="1">
        <name>pyridoxal 5'-phosphate</name>
        <dbReference type="ChEBI" id="CHEBI:597326"/>
    </cofactor>
</comment>
<dbReference type="RefSeq" id="WP_270897197.1">
    <property type="nucleotide sequence ID" value="NZ_JBHSPF010000059.1"/>
</dbReference>
<reference evidence="5" key="1">
    <citation type="journal article" date="2019" name="Int. J. Syst. Evol. Microbiol.">
        <title>The Global Catalogue of Microorganisms (GCM) 10K type strain sequencing project: providing services to taxonomists for standard genome sequencing and annotation.</title>
        <authorList>
            <consortium name="The Broad Institute Genomics Platform"/>
            <consortium name="The Broad Institute Genome Sequencing Center for Infectious Disease"/>
            <person name="Wu L."/>
            <person name="Ma J."/>
        </authorList>
    </citation>
    <scope>NUCLEOTIDE SEQUENCE [LARGE SCALE GENOMIC DNA]</scope>
    <source>
        <strain evidence="5">CGMCC 1.15790</strain>
    </source>
</reference>
<dbReference type="SUPFAM" id="SSF53383">
    <property type="entry name" value="PLP-dependent transferases"/>
    <property type="match status" value="1"/>
</dbReference>